<evidence type="ECO:0000313" key="2">
    <source>
        <dbReference type="Proteomes" id="UP001141253"/>
    </source>
</evidence>
<protein>
    <submittedName>
        <fullName evidence="1">Uncharacterized protein</fullName>
    </submittedName>
</protein>
<comment type="caution">
    <text evidence="1">The sequence shown here is derived from an EMBL/GenBank/DDBJ whole genome shotgun (WGS) entry which is preliminary data.</text>
</comment>
<accession>A0ABQ9AS94</accession>
<proteinExistence type="predicted"/>
<sequence>MERKSDQLGSLPYRGKGLLKADFTEKALAVLKHSYQSSRVMRDDMLNRNLLSLYANVDGAEEVWEEWLSLKILFDIQLPNAMFTCYSQKMSERKGRGICEKDCREWELGAYSFDRLATKHSVGGPMVKPNTLSNLYVPSVA</sequence>
<evidence type="ECO:0000313" key="1">
    <source>
        <dbReference type="EMBL" id="KAJ6359669.1"/>
    </source>
</evidence>
<name>A0ABQ9AS94_9ROSI</name>
<organism evidence="1 2">
    <name type="scientific">Salix suchowensis</name>
    <dbReference type="NCBI Taxonomy" id="1278906"/>
    <lineage>
        <taxon>Eukaryota</taxon>
        <taxon>Viridiplantae</taxon>
        <taxon>Streptophyta</taxon>
        <taxon>Embryophyta</taxon>
        <taxon>Tracheophyta</taxon>
        <taxon>Spermatophyta</taxon>
        <taxon>Magnoliopsida</taxon>
        <taxon>eudicotyledons</taxon>
        <taxon>Gunneridae</taxon>
        <taxon>Pentapetalae</taxon>
        <taxon>rosids</taxon>
        <taxon>fabids</taxon>
        <taxon>Malpighiales</taxon>
        <taxon>Salicaceae</taxon>
        <taxon>Saliceae</taxon>
        <taxon>Salix</taxon>
    </lineage>
</organism>
<reference evidence="1" key="2">
    <citation type="journal article" date="2023" name="Int. J. Mol. Sci.">
        <title>De Novo Assembly and Annotation of 11 Diverse Shrub Willow (Salix) Genomes Reveals Novel Gene Organization in Sex-Linked Regions.</title>
        <authorList>
            <person name="Hyden B."/>
            <person name="Feng K."/>
            <person name="Yates T.B."/>
            <person name="Jawdy S."/>
            <person name="Cereghino C."/>
            <person name="Smart L.B."/>
            <person name="Muchero W."/>
        </authorList>
    </citation>
    <scope>NUCLEOTIDE SEQUENCE</scope>
    <source>
        <tissue evidence="1">Shoot tip</tissue>
    </source>
</reference>
<gene>
    <name evidence="1" type="ORF">OIU77_003804</name>
</gene>
<keyword evidence="2" id="KW-1185">Reference proteome</keyword>
<reference evidence="1" key="1">
    <citation type="submission" date="2022-10" db="EMBL/GenBank/DDBJ databases">
        <authorList>
            <person name="Hyden B.L."/>
            <person name="Feng K."/>
            <person name="Yates T."/>
            <person name="Jawdy S."/>
            <person name="Smart L.B."/>
            <person name="Muchero W."/>
        </authorList>
    </citation>
    <scope>NUCLEOTIDE SEQUENCE</scope>
    <source>
        <tissue evidence="1">Shoot tip</tissue>
    </source>
</reference>
<dbReference type="EMBL" id="JAPFFI010000015">
    <property type="protein sequence ID" value="KAJ6359669.1"/>
    <property type="molecule type" value="Genomic_DNA"/>
</dbReference>
<dbReference type="Proteomes" id="UP001141253">
    <property type="component" value="Chromosome 13"/>
</dbReference>